<evidence type="ECO:0000313" key="6">
    <source>
        <dbReference type="Proteomes" id="UP000554488"/>
    </source>
</evidence>
<sequence length="1037" mass="112535">MANSKIRGITIEIGGDTTKLDKALGSVDKKIKGTQVELREVNKLLKVDPTNTEMLAQKQALLTDAISETKEKLDILKNAESQVQAQFARGEISEEQYKALTREIGRTEVELANLEEAAKQTDNAIEQLGNAAELSGEELKEAQEKAGAFKDKLDGMADTAVTAAKALGAGFVAAATYATKFETDCDKALNTVITQTGAADAEVEGLEETLLSIYKDNFGEDINDIATAMSAVKQQTGQTGEELKNTTEHAILMRDTFDIDVNESIRGVNAMMKQFGISADEAYNLLAQGAQKGLNQNGDLADQLAEYSVYYADLGLSAEDAFNMIANGAKNGTFQVDYLNDAVKEFGIRVKDGTADDAFKTLGLNVDDLKTKFAQGGEGAKEAFQIVNTALFSCDNEVQRNLLGVALYGTKWEDLGEDAVRALVNTQGEITATNDALGTINETKYDDLGNQIEDLGRNIKVDLIKPVGEELKPVISEVIGEVKSKIPEVKTIVLAVISKVKEFISFLAKNGPTIISIIAGIAAGMLAWNVVTMIQGLISAFKVWKTTTEGLTIAQKLLNTAMAANQIGIVITVVSALVAALVTLFATNEDFRNKVIAVWEAVKETAVKVFGAIADFFTVTIPNAFNSFINFVKSNWQALLLFIVNPFAGAFKLIYDNCATFREFVDNFVANVKQFFQNLWDGLVAIFQNVGQWFTDRFTEAYNGVTGVFASIGQWFGARWQDIKNALALVATWFLTMFTNAYTNVTNVFASIGQWFGARWQDIKNALALVATWFLTMFTNAYNNVTRVFAAIGSWFGARWQDIKNALALVATWFLTMFTNAYTNVTNVFASIGQWFGARWTEIKTALAAVPQWFGTQFQNAWTNIKNAFANVTSFFSGLWDKIKGCFVDVGVKIGSAVGDAFKSAINSCLATIEGVVNKFIRMINGVIGIINEIPGVSLGSIGELSLPRLAKGGVLREGTAMVAEAGPELLSMVNGKAVVTPLTGSARNRSLENTGSGKGGYSQTINISSPKALSPYEVARQTRLQTRSMILAVQRG</sequence>
<dbReference type="PANTHER" id="PTHR37813">
    <property type="entry name" value="FELS-2 PROPHAGE PROTEIN"/>
    <property type="match status" value="1"/>
</dbReference>
<reference evidence="5 6" key="2">
    <citation type="submission" date="2020-07" db="EMBL/GenBank/DDBJ databases">
        <title>Bacterial metabolism rescues the inhibition of intestinal drug absorption by food and drug additives.</title>
        <authorList>
            <person name="Zou L."/>
            <person name="Spanogiannopoulos P."/>
            <person name="Chien H.-C."/>
            <person name="Pieper L.M."/>
            <person name="Cai W."/>
            <person name="Khuri N."/>
            <person name="Pottel J."/>
            <person name="Vora B."/>
            <person name="Ni Z."/>
            <person name="Tsakalozou E."/>
            <person name="Zhang W."/>
            <person name="Shoichet B.K."/>
            <person name="Giacomini K.M."/>
            <person name="Turnbaugh P.J."/>
        </authorList>
    </citation>
    <scope>NUCLEOTIDE SEQUENCE [LARGE SCALE GENOMIC DNA]</scope>
    <source>
        <strain evidence="5 6">F22</strain>
    </source>
</reference>
<name>A0A849XR54_9FIRM</name>
<dbReference type="Proteomes" id="UP000554488">
    <property type="component" value="Unassembled WGS sequence"/>
</dbReference>
<feature type="transmembrane region" description="Helical" evidence="3">
    <location>
        <begin position="514"/>
        <end position="541"/>
    </location>
</feature>
<evidence type="ECO:0000313" key="5">
    <source>
        <dbReference type="EMBL" id="NUN86328.1"/>
    </source>
</evidence>
<comment type="caution">
    <text evidence="5">The sequence shown here is derived from an EMBL/GenBank/DDBJ whole genome shotgun (WGS) entry which is preliminary data.</text>
</comment>
<feature type="transmembrane region" description="Helical" evidence="3">
    <location>
        <begin position="562"/>
        <end position="586"/>
    </location>
</feature>
<feature type="transmembrane region" description="Helical" evidence="3">
    <location>
        <begin position="636"/>
        <end position="655"/>
    </location>
</feature>
<dbReference type="EMBL" id="JABWDC010000020">
    <property type="protein sequence ID" value="NUN86328.1"/>
    <property type="molecule type" value="Genomic_DNA"/>
</dbReference>
<evidence type="ECO:0000259" key="4">
    <source>
        <dbReference type="Pfam" id="PF10145"/>
    </source>
</evidence>
<dbReference type="PANTHER" id="PTHR37813:SF1">
    <property type="entry name" value="FELS-2 PROPHAGE PROTEIN"/>
    <property type="match status" value="1"/>
</dbReference>
<reference evidence="5 6" key="1">
    <citation type="submission" date="2020-04" db="EMBL/GenBank/DDBJ databases">
        <authorList>
            <person name="Pieper L."/>
        </authorList>
    </citation>
    <scope>NUCLEOTIDE SEQUENCE [LARGE SCALE GENOMIC DNA]</scope>
    <source>
        <strain evidence="5 6">F22</strain>
    </source>
</reference>
<evidence type="ECO:0000256" key="1">
    <source>
        <dbReference type="ARBA" id="ARBA00022612"/>
    </source>
</evidence>
<gene>
    <name evidence="5" type="ORF">HUU93_06880</name>
</gene>
<keyword evidence="3" id="KW-1133">Transmembrane helix</keyword>
<evidence type="ECO:0000256" key="3">
    <source>
        <dbReference type="SAM" id="Phobius"/>
    </source>
</evidence>
<feature type="transmembrane region" description="Helical" evidence="3">
    <location>
        <begin position="726"/>
        <end position="743"/>
    </location>
</feature>
<organism evidence="5 6">
    <name type="scientific">Coprococcus comes</name>
    <dbReference type="NCBI Taxonomy" id="410072"/>
    <lineage>
        <taxon>Bacteria</taxon>
        <taxon>Bacillati</taxon>
        <taxon>Bacillota</taxon>
        <taxon>Clostridia</taxon>
        <taxon>Lachnospirales</taxon>
        <taxon>Lachnospiraceae</taxon>
        <taxon>Coprococcus</taxon>
    </lineage>
</organism>
<dbReference type="RefSeq" id="WP_175305607.1">
    <property type="nucleotide sequence ID" value="NZ_JABWDC010000020.1"/>
</dbReference>
<keyword evidence="3" id="KW-0472">Membrane</keyword>
<proteinExistence type="predicted"/>
<evidence type="ECO:0000256" key="2">
    <source>
        <dbReference type="SAM" id="Coils"/>
    </source>
</evidence>
<keyword evidence="2" id="KW-0175">Coiled coil</keyword>
<keyword evidence="1" id="KW-1188">Viral release from host cell</keyword>
<feature type="transmembrane region" description="Helical" evidence="3">
    <location>
        <begin position="803"/>
        <end position="822"/>
    </location>
</feature>
<dbReference type="InterPro" id="IPR010090">
    <property type="entry name" value="Phage_tape_meas"/>
</dbReference>
<protein>
    <submittedName>
        <fullName evidence="5">Phage tail tape measure protein</fullName>
    </submittedName>
</protein>
<feature type="coiled-coil region" evidence="2">
    <location>
        <begin position="66"/>
        <end position="145"/>
    </location>
</feature>
<accession>A0A849XR54</accession>
<dbReference type="Pfam" id="PF10145">
    <property type="entry name" value="PhageMin_Tail"/>
    <property type="match status" value="1"/>
</dbReference>
<feature type="domain" description="Phage tail tape measure protein" evidence="4">
    <location>
        <begin position="217"/>
        <end position="407"/>
    </location>
</feature>
<keyword evidence="3" id="KW-0812">Transmembrane</keyword>
<dbReference type="AlphaFoldDB" id="A0A849XR54"/>
<feature type="transmembrane region" description="Helical" evidence="3">
    <location>
        <begin position="763"/>
        <end position="782"/>
    </location>
</feature>